<dbReference type="GO" id="GO:0016287">
    <property type="term" value="F:glycerone-phosphate O-acyltransferase activity"/>
    <property type="evidence" value="ECO:0007669"/>
    <property type="project" value="TreeGrafter"/>
</dbReference>
<dbReference type="STRING" id="4999.A0A1Y1USX7"/>
<sequence length="600" mass="67309">MPFGVTHKPLVALANSAICSFFRSIEVFGAENVPEQGPIIFACSHTNMAVDPAVLSTTVPHGHLLHYWVKDSLFKPAIAGVIMRNAGNIAVDRKNKNNQKLYQGTFEAMALGECVGVFPEGTSHTEPHLIALKDGTAWAALEYLQYLHGSKENGGPKKGRKCIIVPVAIGYVDKSKYRSRVAVHYGQAIPMDEYEQDFLNGDEKERKLAVKRLTRKVDTEMKMMSVNAADWDTSFAAQMARELLWEREDSLKLQDYVDVAQTLVDLFTTTSNERISNLRSLLVNYHRLLASSRLTNAALTDLPLPQTLDPTRKVALPSRFSTLWLLVKDTIISLFHLPFFLIPLIVNFPTYVVGTLGARMVEDELETQAMMKMVFGILFSTISVPILFFIVWSIFRQVPLGAGIAAVIVWALQRYHYRLIDENYEAYKRLVAAWRILIGVWVPRNWEMPLPSFLESWTKFAPDPPKIAGLPPATQPEKYKRPVRLPSRVLVRHVLRYRLEAAKELASTLFELESQDAQVNASFWLAERFGGDVLKLSKEDEDLNEWERPLPRGQRGGSEVVSFLRERGARLGAVKNAGHWAAASSGDEGASLRGDGVTSD</sequence>
<dbReference type="OrthoDB" id="1044435at2759"/>
<dbReference type="InParanoid" id="A0A1Y1USX7"/>
<keyword evidence="2" id="KW-0472">Membrane</keyword>
<dbReference type="Proteomes" id="UP000193218">
    <property type="component" value="Unassembled WGS sequence"/>
</dbReference>
<dbReference type="EMBL" id="NBSH01000001">
    <property type="protein sequence ID" value="ORX40536.1"/>
    <property type="molecule type" value="Genomic_DNA"/>
</dbReference>
<keyword evidence="2" id="KW-0812">Transmembrane</keyword>
<protein>
    <recommendedName>
        <fullName evidence="3">Phospholipid/glycerol acyltransferase domain-containing protein</fullName>
    </recommendedName>
</protein>
<evidence type="ECO:0000313" key="5">
    <source>
        <dbReference type="Proteomes" id="UP000193218"/>
    </source>
</evidence>
<dbReference type="PANTHER" id="PTHR31605:SF0">
    <property type="entry name" value="GLYCEROL-3-PHOSPHATE O-ACYLTRANSFERASE 1"/>
    <property type="match status" value="1"/>
</dbReference>
<dbReference type="GeneID" id="33559983"/>
<dbReference type="SUPFAM" id="SSF69593">
    <property type="entry name" value="Glycerol-3-phosphate (1)-acyltransferase"/>
    <property type="match status" value="1"/>
</dbReference>
<dbReference type="RefSeq" id="XP_021874215.1">
    <property type="nucleotide sequence ID" value="XM_022018174.1"/>
</dbReference>
<dbReference type="GO" id="GO:0004366">
    <property type="term" value="F:glycerol-3-phosphate O-acyltransferase activity"/>
    <property type="evidence" value="ECO:0007669"/>
    <property type="project" value="TreeGrafter"/>
</dbReference>
<feature type="region of interest" description="Disordered" evidence="1">
    <location>
        <begin position="579"/>
        <end position="600"/>
    </location>
</feature>
<dbReference type="InterPro" id="IPR002123">
    <property type="entry name" value="Plipid/glycerol_acylTrfase"/>
</dbReference>
<dbReference type="GO" id="GO:0008654">
    <property type="term" value="P:phospholipid biosynthetic process"/>
    <property type="evidence" value="ECO:0007669"/>
    <property type="project" value="TreeGrafter"/>
</dbReference>
<organism evidence="4 5">
    <name type="scientific">Kockovaella imperatae</name>
    <dbReference type="NCBI Taxonomy" id="4999"/>
    <lineage>
        <taxon>Eukaryota</taxon>
        <taxon>Fungi</taxon>
        <taxon>Dikarya</taxon>
        <taxon>Basidiomycota</taxon>
        <taxon>Agaricomycotina</taxon>
        <taxon>Tremellomycetes</taxon>
        <taxon>Tremellales</taxon>
        <taxon>Cuniculitremaceae</taxon>
        <taxon>Kockovaella</taxon>
    </lineage>
</organism>
<gene>
    <name evidence="4" type="ORF">BD324DRAFT_6506</name>
</gene>
<accession>A0A1Y1USX7</accession>
<evidence type="ECO:0000256" key="1">
    <source>
        <dbReference type="SAM" id="MobiDB-lite"/>
    </source>
</evidence>
<evidence type="ECO:0000259" key="3">
    <source>
        <dbReference type="SMART" id="SM00563"/>
    </source>
</evidence>
<dbReference type="Pfam" id="PF01553">
    <property type="entry name" value="Acyltransferase"/>
    <property type="match status" value="1"/>
</dbReference>
<name>A0A1Y1USX7_9TREE</name>
<feature type="transmembrane region" description="Helical" evidence="2">
    <location>
        <begin position="337"/>
        <end position="361"/>
    </location>
</feature>
<dbReference type="SMART" id="SM00563">
    <property type="entry name" value="PlsC"/>
    <property type="match status" value="1"/>
</dbReference>
<feature type="transmembrane region" description="Helical" evidence="2">
    <location>
        <begin position="373"/>
        <end position="394"/>
    </location>
</feature>
<dbReference type="AlphaFoldDB" id="A0A1Y1USX7"/>
<proteinExistence type="predicted"/>
<evidence type="ECO:0000313" key="4">
    <source>
        <dbReference type="EMBL" id="ORX40536.1"/>
    </source>
</evidence>
<keyword evidence="5" id="KW-1185">Reference proteome</keyword>
<dbReference type="PANTHER" id="PTHR31605">
    <property type="entry name" value="GLYCEROL-3-PHOSPHATE O-ACYLTRANSFERASE 1"/>
    <property type="match status" value="1"/>
</dbReference>
<evidence type="ECO:0000256" key="2">
    <source>
        <dbReference type="SAM" id="Phobius"/>
    </source>
</evidence>
<feature type="domain" description="Phospholipid/glycerol acyltransferase" evidence="3">
    <location>
        <begin position="39"/>
        <end position="172"/>
    </location>
</feature>
<dbReference type="InterPro" id="IPR052744">
    <property type="entry name" value="GPAT/DAPAT"/>
</dbReference>
<keyword evidence="2" id="KW-1133">Transmembrane helix</keyword>
<reference evidence="4 5" key="1">
    <citation type="submission" date="2017-03" db="EMBL/GenBank/DDBJ databases">
        <title>Widespread Adenine N6-methylation of Active Genes in Fungi.</title>
        <authorList>
            <consortium name="DOE Joint Genome Institute"/>
            <person name="Mondo S.J."/>
            <person name="Dannebaum R.O."/>
            <person name="Kuo R.C."/>
            <person name="Louie K.B."/>
            <person name="Bewick A.J."/>
            <person name="Labutti K."/>
            <person name="Haridas S."/>
            <person name="Kuo A."/>
            <person name="Salamov A."/>
            <person name="Ahrendt S.R."/>
            <person name="Lau R."/>
            <person name="Bowen B.P."/>
            <person name="Lipzen A."/>
            <person name="Sullivan W."/>
            <person name="Andreopoulos W.B."/>
            <person name="Clum A."/>
            <person name="Lindquist E."/>
            <person name="Daum C."/>
            <person name="Northen T.R."/>
            <person name="Ramamoorthy G."/>
            <person name="Schmitz R.J."/>
            <person name="Gryganskyi A."/>
            <person name="Culley D."/>
            <person name="Magnuson J."/>
            <person name="James T.Y."/>
            <person name="O'Malley M.A."/>
            <person name="Stajich J.E."/>
            <person name="Spatafora J.W."/>
            <person name="Visel A."/>
            <person name="Grigoriev I.V."/>
        </authorList>
    </citation>
    <scope>NUCLEOTIDE SEQUENCE [LARGE SCALE GENOMIC DNA]</scope>
    <source>
        <strain evidence="4 5">NRRL Y-17943</strain>
    </source>
</reference>
<comment type="caution">
    <text evidence="4">The sequence shown here is derived from an EMBL/GenBank/DDBJ whole genome shotgun (WGS) entry which is preliminary data.</text>
</comment>